<evidence type="ECO:0000256" key="1">
    <source>
        <dbReference type="SAM" id="Phobius"/>
    </source>
</evidence>
<dbReference type="HOGENOM" id="CLU_2468008_0_0_9"/>
<dbReference type="Proteomes" id="UP000002377">
    <property type="component" value="Chromosome"/>
</dbReference>
<evidence type="ECO:0008006" key="4">
    <source>
        <dbReference type="Google" id="ProtNLM"/>
    </source>
</evidence>
<evidence type="ECO:0000313" key="2">
    <source>
        <dbReference type="EMBL" id="ADG81310.1"/>
    </source>
</evidence>
<dbReference type="GO" id="GO:0006412">
    <property type="term" value="P:translation"/>
    <property type="evidence" value="ECO:0007669"/>
    <property type="project" value="InterPro"/>
</dbReference>
<dbReference type="RefSeq" id="WP_013119333.1">
    <property type="nucleotide sequence ID" value="NC_014152.1"/>
</dbReference>
<dbReference type="InterPro" id="IPR011332">
    <property type="entry name" value="Ribosomal_zn-bd"/>
</dbReference>
<dbReference type="OrthoDB" id="2965787at2"/>
<keyword evidence="1" id="KW-1133">Transmembrane helix</keyword>
<proteinExistence type="predicted"/>
<dbReference type="eggNOG" id="COG1552">
    <property type="taxonomic scope" value="Bacteria"/>
</dbReference>
<dbReference type="KEGG" id="tjr:TherJR_0426"/>
<dbReference type="InterPro" id="IPR038587">
    <property type="entry name" value="Ribosomal_eL40_sf"/>
</dbReference>
<dbReference type="AlphaFoldDB" id="D5XAL1"/>
<keyword evidence="1" id="KW-0812">Transmembrane</keyword>
<accession>D5XAL1</accession>
<dbReference type="Gene3D" id="4.10.1060.50">
    <property type="match status" value="1"/>
</dbReference>
<feature type="transmembrane region" description="Helical" evidence="1">
    <location>
        <begin position="60"/>
        <end position="83"/>
    </location>
</feature>
<keyword evidence="3" id="KW-1185">Reference proteome</keyword>
<gene>
    <name evidence="2" type="ordered locus">TherJR_0426</name>
</gene>
<dbReference type="EMBL" id="CP002028">
    <property type="protein sequence ID" value="ADG81310.1"/>
    <property type="molecule type" value="Genomic_DNA"/>
</dbReference>
<dbReference type="STRING" id="635013.TherJR_0426"/>
<reference evidence="2 3" key="1">
    <citation type="submission" date="2010-05" db="EMBL/GenBank/DDBJ databases">
        <title>Complete sequence of Thermincola sp. JR.</title>
        <authorList>
            <consortium name="US DOE Joint Genome Institute"/>
            <person name="Lucas S."/>
            <person name="Copeland A."/>
            <person name="Lapidus A."/>
            <person name="Cheng J.-F."/>
            <person name="Bruce D."/>
            <person name="Goodwin L."/>
            <person name="Pitluck S."/>
            <person name="Chertkov O."/>
            <person name="Detter J.C."/>
            <person name="Han C."/>
            <person name="Tapia R."/>
            <person name="Land M."/>
            <person name="Hauser L."/>
            <person name="Kyrpides N."/>
            <person name="Mikhailova N."/>
            <person name="Hazen T.C."/>
            <person name="Woyke T."/>
        </authorList>
    </citation>
    <scope>NUCLEOTIDE SEQUENCE [LARGE SCALE GENOMIC DNA]</scope>
    <source>
        <strain evidence="2 3">JR</strain>
    </source>
</reference>
<evidence type="ECO:0000313" key="3">
    <source>
        <dbReference type="Proteomes" id="UP000002377"/>
    </source>
</evidence>
<organism evidence="2 3">
    <name type="scientific">Thermincola potens (strain JR)</name>
    <dbReference type="NCBI Taxonomy" id="635013"/>
    <lineage>
        <taxon>Bacteria</taxon>
        <taxon>Bacillati</taxon>
        <taxon>Bacillota</taxon>
        <taxon>Clostridia</taxon>
        <taxon>Eubacteriales</taxon>
        <taxon>Thermincolaceae</taxon>
        <taxon>Thermincola</taxon>
    </lineage>
</organism>
<keyword evidence="1" id="KW-0472">Membrane</keyword>
<protein>
    <recommendedName>
        <fullName evidence="4">Zinc-ribbon domain-containing protein</fullName>
    </recommendedName>
</protein>
<sequence length="88" mass="9887">MICPKCGHLNNDRAVECRKCFYKFRGLDLSHLDPGRRDPWALSGVLRNIARNSANPTKAMIIYIGLILIFLAGVVPVIVMQVLQHQAQ</sequence>
<dbReference type="SUPFAM" id="SSF57829">
    <property type="entry name" value="Zn-binding ribosomal proteins"/>
    <property type="match status" value="1"/>
</dbReference>
<name>D5XAL1_THEPJ</name>